<reference evidence="2 5" key="3">
    <citation type="submission" date="2020-08" db="EMBL/GenBank/DDBJ databases">
        <title>Genomic Encyclopedia of Type Strains, Phase IV (KMG-IV): sequencing the most valuable type-strain genomes for metagenomic binning, comparative biology and taxonomic classification.</title>
        <authorList>
            <person name="Goeker M."/>
        </authorList>
    </citation>
    <scope>NUCLEOTIDE SEQUENCE [LARGE SCALE GENOMIC DNA]</scope>
    <source>
        <strain evidence="2 5">DSM 23868</strain>
    </source>
</reference>
<proteinExistence type="predicted"/>
<dbReference type="RefSeq" id="WP_125302462.1">
    <property type="nucleotide sequence ID" value="NZ_JACIEX010000021.1"/>
</dbReference>
<organism evidence="3 4">
    <name type="scientific">Brucella pecoris</name>
    <dbReference type="NCBI Taxonomy" id="867683"/>
    <lineage>
        <taxon>Bacteria</taxon>
        <taxon>Pseudomonadati</taxon>
        <taxon>Pseudomonadota</taxon>
        <taxon>Alphaproteobacteria</taxon>
        <taxon>Hyphomicrobiales</taxon>
        <taxon>Brucellaceae</taxon>
        <taxon>Brucella/Ochrobactrum group</taxon>
        <taxon>Brucella</taxon>
    </lineage>
</organism>
<protein>
    <submittedName>
        <fullName evidence="3">Alpha/beta hydrolase</fullName>
    </submittedName>
    <submittedName>
        <fullName evidence="2">Pimeloyl-ACP methyl ester carboxylesterase</fullName>
    </submittedName>
</protein>
<feature type="domain" description="AB hydrolase-1" evidence="1">
    <location>
        <begin position="5"/>
        <end position="211"/>
    </location>
</feature>
<evidence type="ECO:0000313" key="4">
    <source>
        <dbReference type="Proteomes" id="UP000313390"/>
    </source>
</evidence>
<dbReference type="AlphaFoldDB" id="A0A5C5CBY3"/>
<evidence type="ECO:0000313" key="2">
    <source>
        <dbReference type="EMBL" id="MBB4096179.1"/>
    </source>
</evidence>
<dbReference type="GO" id="GO:0016787">
    <property type="term" value="F:hydrolase activity"/>
    <property type="evidence" value="ECO:0007669"/>
    <property type="project" value="UniProtKB-KW"/>
</dbReference>
<dbReference type="Proteomes" id="UP000313390">
    <property type="component" value="Unassembled WGS sequence"/>
</dbReference>
<evidence type="ECO:0000313" key="3">
    <source>
        <dbReference type="EMBL" id="TNV08790.1"/>
    </source>
</evidence>
<evidence type="ECO:0000313" key="5">
    <source>
        <dbReference type="Proteomes" id="UP000553980"/>
    </source>
</evidence>
<name>A0A5C5CBY3_9HYPH</name>
<dbReference type="Proteomes" id="UP000553980">
    <property type="component" value="Unassembled WGS sequence"/>
</dbReference>
<dbReference type="InterPro" id="IPR029058">
    <property type="entry name" value="AB_hydrolase_fold"/>
</dbReference>
<reference evidence="3 4" key="1">
    <citation type="journal article" date="2011" name="Int. J. Syst. Evol. Microbiol.">
        <title>Ochrobactrum pecoris sp. nov., isolated from farm animals.</title>
        <authorList>
            <person name="Kampfer P."/>
            <person name="Huber B."/>
            <person name="Busse H.J."/>
            <person name="Scholz H.C."/>
            <person name="Tomaso H."/>
            <person name="Hotzel H."/>
            <person name="Melzer F."/>
        </authorList>
    </citation>
    <scope>NUCLEOTIDE SEQUENCE [LARGE SCALE GENOMIC DNA]</scope>
    <source>
        <strain evidence="3 4">08RB2639</strain>
    </source>
</reference>
<gene>
    <name evidence="3" type="ORF">FIB18_23290</name>
    <name evidence="2" type="ORF">GGQ79_004736</name>
</gene>
<dbReference type="OrthoDB" id="9814966at2"/>
<keyword evidence="3" id="KW-0378">Hydrolase</keyword>
<dbReference type="InterPro" id="IPR052897">
    <property type="entry name" value="Sec-Metab_Biosynth_Hydrolase"/>
</dbReference>
<evidence type="ECO:0000259" key="1">
    <source>
        <dbReference type="Pfam" id="PF12697"/>
    </source>
</evidence>
<dbReference type="Gene3D" id="3.40.50.1820">
    <property type="entry name" value="alpha/beta hydrolase"/>
    <property type="match status" value="1"/>
</dbReference>
<comment type="caution">
    <text evidence="3">The sequence shown here is derived from an EMBL/GenBank/DDBJ whole genome shotgun (WGS) entry which is preliminary data.</text>
</comment>
<dbReference type="Pfam" id="PF12697">
    <property type="entry name" value="Abhydrolase_6"/>
    <property type="match status" value="1"/>
</dbReference>
<dbReference type="EMBL" id="VEWK01000023">
    <property type="protein sequence ID" value="TNV08790.1"/>
    <property type="molecule type" value="Genomic_DNA"/>
</dbReference>
<dbReference type="PANTHER" id="PTHR37017">
    <property type="entry name" value="AB HYDROLASE-1 DOMAIN-CONTAINING PROTEIN-RELATED"/>
    <property type="match status" value="1"/>
</dbReference>
<keyword evidence="5" id="KW-1185">Reference proteome</keyword>
<dbReference type="EMBL" id="JACIEX010000021">
    <property type="protein sequence ID" value="MBB4096179.1"/>
    <property type="molecule type" value="Genomic_DNA"/>
</dbReference>
<dbReference type="InterPro" id="IPR000073">
    <property type="entry name" value="AB_hydrolase_1"/>
</dbReference>
<sequence length="225" mass="24432">MATFILIAGGWQGGWVYQKVADILAGHGHMVVPITLSGLGDTPAPSANLETHVSEVVDVVKSHSDDLILVGQSYGGMIVSGVADAVPSRIRSLVYVDAYVPETGDSVWSLTTPRFRDMFIAGAKGDGLNCAPPSNLDPRCRPQPIATFLQSITLTGRWREIPRKVFVGAHGWDGSPFLDLYQRLSEETDWSTFSLDCGHNVARLEPEALAQIMLTQARPTREAFP</sequence>
<accession>A0A5C5CBY3</accession>
<reference evidence="3" key="2">
    <citation type="submission" date="2019-06" db="EMBL/GenBank/DDBJ databases">
        <authorList>
            <person name="Hu M."/>
        </authorList>
    </citation>
    <scope>NUCLEOTIDE SEQUENCE</scope>
    <source>
        <strain evidence="3">08RB2639</strain>
    </source>
</reference>
<dbReference type="SUPFAM" id="SSF53474">
    <property type="entry name" value="alpha/beta-Hydrolases"/>
    <property type="match status" value="1"/>
</dbReference>
<dbReference type="PANTHER" id="PTHR37017:SF11">
    <property type="entry name" value="ESTERASE_LIPASE_THIOESTERASE DOMAIN-CONTAINING PROTEIN"/>
    <property type="match status" value="1"/>
</dbReference>